<dbReference type="EMBL" id="GBRH01279119">
    <property type="protein sequence ID" value="JAD18776.1"/>
    <property type="molecule type" value="Transcribed_RNA"/>
</dbReference>
<reference evidence="1" key="2">
    <citation type="journal article" date="2015" name="Data Brief">
        <title>Shoot transcriptome of the giant reed, Arundo donax.</title>
        <authorList>
            <person name="Barrero R.A."/>
            <person name="Guerrero F.D."/>
            <person name="Moolhuijzen P."/>
            <person name="Goolsby J.A."/>
            <person name="Tidwell J."/>
            <person name="Bellgard S.E."/>
            <person name="Bellgard M.I."/>
        </authorList>
    </citation>
    <scope>NUCLEOTIDE SEQUENCE</scope>
    <source>
        <tissue evidence="1">Shoot tissue taken approximately 20 cm above the soil surface</tissue>
    </source>
</reference>
<name>A0A0A8XY24_ARUDO</name>
<organism evidence="1">
    <name type="scientific">Arundo donax</name>
    <name type="common">Giant reed</name>
    <name type="synonym">Donax arundinaceus</name>
    <dbReference type="NCBI Taxonomy" id="35708"/>
    <lineage>
        <taxon>Eukaryota</taxon>
        <taxon>Viridiplantae</taxon>
        <taxon>Streptophyta</taxon>
        <taxon>Embryophyta</taxon>
        <taxon>Tracheophyta</taxon>
        <taxon>Spermatophyta</taxon>
        <taxon>Magnoliopsida</taxon>
        <taxon>Liliopsida</taxon>
        <taxon>Poales</taxon>
        <taxon>Poaceae</taxon>
        <taxon>PACMAD clade</taxon>
        <taxon>Arundinoideae</taxon>
        <taxon>Arundineae</taxon>
        <taxon>Arundo</taxon>
    </lineage>
</organism>
<evidence type="ECO:0000313" key="1">
    <source>
        <dbReference type="EMBL" id="JAD18776.1"/>
    </source>
</evidence>
<protein>
    <submittedName>
        <fullName evidence="1">Uncharacterized protein</fullName>
    </submittedName>
</protein>
<dbReference type="AlphaFoldDB" id="A0A0A8XY24"/>
<reference evidence="1" key="1">
    <citation type="submission" date="2014-09" db="EMBL/GenBank/DDBJ databases">
        <authorList>
            <person name="Magalhaes I.L.F."/>
            <person name="Oliveira U."/>
            <person name="Santos F.R."/>
            <person name="Vidigal T.H.D.A."/>
            <person name="Brescovit A.D."/>
            <person name="Santos A.J."/>
        </authorList>
    </citation>
    <scope>NUCLEOTIDE SEQUENCE</scope>
    <source>
        <tissue evidence="1">Shoot tissue taken approximately 20 cm above the soil surface</tissue>
    </source>
</reference>
<accession>A0A0A8XY24</accession>
<sequence length="38" mass="4205">MPINTQIYVGMYRGLQSPYCQVSCNGASSMLEISMHPP</sequence>
<proteinExistence type="predicted"/>